<dbReference type="RefSeq" id="WP_101520899.1">
    <property type="nucleotide sequence ID" value="NZ_PKLZ01000003.1"/>
</dbReference>
<dbReference type="Pfam" id="PF04909">
    <property type="entry name" value="Amidohydro_2"/>
    <property type="match status" value="1"/>
</dbReference>
<proteinExistence type="predicted"/>
<evidence type="ECO:0000256" key="1">
    <source>
        <dbReference type="SAM" id="MobiDB-lite"/>
    </source>
</evidence>
<protein>
    <submittedName>
        <fullName evidence="3">Amidohydrolase</fullName>
    </submittedName>
</protein>
<comment type="caution">
    <text evidence="3">The sequence shown here is derived from an EMBL/GenBank/DDBJ whole genome shotgun (WGS) entry which is preliminary data.</text>
</comment>
<dbReference type="SUPFAM" id="SSF51556">
    <property type="entry name" value="Metallo-dependent hydrolases"/>
    <property type="match status" value="1"/>
</dbReference>
<evidence type="ECO:0000313" key="3">
    <source>
        <dbReference type="EMBL" id="PLW83299.1"/>
    </source>
</evidence>
<dbReference type="PANTHER" id="PTHR42889:SF1">
    <property type="entry name" value="BLR3681 PROTEIN"/>
    <property type="match status" value="1"/>
</dbReference>
<dbReference type="OrthoDB" id="7325417at2"/>
<gene>
    <name evidence="3" type="ORF">CWI75_07830</name>
</gene>
<feature type="domain" description="Amidohydrolase-related" evidence="2">
    <location>
        <begin position="67"/>
        <end position="315"/>
    </location>
</feature>
<dbReference type="GO" id="GO:0016787">
    <property type="term" value="F:hydrolase activity"/>
    <property type="evidence" value="ECO:0007669"/>
    <property type="project" value="UniProtKB-KW"/>
</dbReference>
<sequence>MIDNDVVVVDAVAHAYNWTEENSASEWSAAFSAAGYGLHCLVSPDNEYRLSEDEFIADWHPDTLEQVFFEESDVDVIAYHSTPLHDYYKDGLVALDKGVRMRERHPNRVVLYGQINPLEGSKAIDLMEDYVGEMGVTALKLYPARYHRGRTLPERLDDPKSGIPLVERALELGIRSIAVHKAIPFGPTRSSHYRTDDVDEVAAMFPEMNFEIVHGGFAFTEEAAFLLGRFPNVWVNLEVTNSLIINNPRRFAEVIGTFLYWGGADRLMFASGCSFVHPQPIIDALLEFEMPEDLRTGYGYPEFTQEIKHKILGENWCRLHGLDVAELKEKLKNDPVGQKRATESEHVKPWSAIRGGGQQ</sequence>
<feature type="region of interest" description="Disordered" evidence="1">
    <location>
        <begin position="334"/>
        <end position="359"/>
    </location>
</feature>
<dbReference type="EMBL" id="PKLZ01000003">
    <property type="protein sequence ID" value="PLW83299.1"/>
    <property type="molecule type" value="Genomic_DNA"/>
</dbReference>
<keyword evidence="4" id="KW-1185">Reference proteome</keyword>
<organism evidence="3 4">
    <name type="scientific">Kineobactrum sediminis</name>
    <dbReference type="NCBI Taxonomy" id="1905677"/>
    <lineage>
        <taxon>Bacteria</taxon>
        <taxon>Pseudomonadati</taxon>
        <taxon>Pseudomonadota</taxon>
        <taxon>Gammaproteobacteria</taxon>
        <taxon>Cellvibrionales</taxon>
        <taxon>Halieaceae</taxon>
        <taxon>Kineobactrum</taxon>
    </lineage>
</organism>
<dbReference type="Proteomes" id="UP000234845">
    <property type="component" value="Unassembled WGS sequence"/>
</dbReference>
<dbReference type="InterPro" id="IPR032466">
    <property type="entry name" value="Metal_Hydrolase"/>
</dbReference>
<dbReference type="InterPro" id="IPR006680">
    <property type="entry name" value="Amidohydro-rel"/>
</dbReference>
<dbReference type="AlphaFoldDB" id="A0A2N5Y4I6"/>
<dbReference type="PANTHER" id="PTHR42889">
    <property type="entry name" value="BLR3681 PROTEIN"/>
    <property type="match status" value="1"/>
</dbReference>
<accession>A0A2N5Y4I6</accession>
<keyword evidence="3" id="KW-0378">Hydrolase</keyword>
<evidence type="ECO:0000259" key="2">
    <source>
        <dbReference type="Pfam" id="PF04909"/>
    </source>
</evidence>
<name>A0A2N5Y4I6_9GAMM</name>
<reference evidence="4" key="1">
    <citation type="submission" date="2017-11" db="EMBL/GenBank/DDBJ databases">
        <title>The draft genome sequence of Chromatocurvus sp. F02.</title>
        <authorList>
            <person name="Du Z.-J."/>
            <person name="Chang Y.-Q."/>
        </authorList>
    </citation>
    <scope>NUCLEOTIDE SEQUENCE [LARGE SCALE GENOMIC DNA]</scope>
    <source>
        <strain evidence="4">F02</strain>
    </source>
</reference>
<dbReference type="Gene3D" id="3.20.20.140">
    <property type="entry name" value="Metal-dependent hydrolases"/>
    <property type="match status" value="1"/>
</dbReference>
<evidence type="ECO:0000313" key="4">
    <source>
        <dbReference type="Proteomes" id="UP000234845"/>
    </source>
</evidence>